<proteinExistence type="predicted"/>
<dbReference type="NCBIfam" id="NF004833">
    <property type="entry name" value="PRK06185.1-1"/>
    <property type="match status" value="1"/>
</dbReference>
<dbReference type="SUPFAM" id="SSF51905">
    <property type="entry name" value="FAD/NAD(P)-binding domain"/>
    <property type="match status" value="1"/>
</dbReference>
<protein>
    <submittedName>
        <fullName evidence="3">2-polyprenyl-6-methoxyphenol hydroxylase-like FAD-dependent oxidoreductase</fullName>
    </submittedName>
</protein>
<dbReference type="EMBL" id="JACHJV010000001">
    <property type="protein sequence ID" value="MBB4922640.1"/>
    <property type="molecule type" value="Genomic_DNA"/>
</dbReference>
<evidence type="ECO:0000313" key="3">
    <source>
        <dbReference type="EMBL" id="MBB4922640.1"/>
    </source>
</evidence>
<dbReference type="Pfam" id="PF01494">
    <property type="entry name" value="FAD_binding_3"/>
    <property type="match status" value="1"/>
</dbReference>
<organism evidence="3 4">
    <name type="scientific">Kitasatospora kifunensis</name>
    <name type="common">Streptomyces kifunensis</name>
    <dbReference type="NCBI Taxonomy" id="58351"/>
    <lineage>
        <taxon>Bacteria</taxon>
        <taxon>Bacillati</taxon>
        <taxon>Actinomycetota</taxon>
        <taxon>Actinomycetes</taxon>
        <taxon>Kitasatosporales</taxon>
        <taxon>Streptomycetaceae</taxon>
        <taxon>Kitasatospora</taxon>
    </lineage>
</organism>
<sequence length="410" mass="45015">MSVVISGGGPAGMMLGLLLARAGIEVTVLEKHGDFLRDFRGDTVHASTMRLMDELGLGAGFGALPQSRLGNMQLPTANGDMVNFTDFDGLPAPYNYIAMVPQWNLLNFLAEQARREPSFTLRMNTATTGLIREGGRITGARYRTQDGEEGELRAALTIAADGRHSQVRRAAGLVPKEFAVPFDTWWFRLPRHAAEQAVPPNLLAAFAPGEFALSLTRDDYFQIGYYAAKGSDARLRAEGVERFRERIAALLPRYADRVGHIRDMDDLYLLDVKLNRLHRWYADGLLLIGDAAHAMSPAGGVGINLAIQDAVAAATLLAEPLRRGRVTTADLARVQRRRQRPTVVVQRLQRALHKTMFTTAPNGSRVGAPAQLILAARYVPGFRQIPSRLIALGPRPEHAPAFARRPTELV</sequence>
<dbReference type="PANTHER" id="PTHR43476:SF5">
    <property type="entry name" value="FAD-DEPENDENT MONOOXYGENASE"/>
    <property type="match status" value="1"/>
</dbReference>
<dbReference type="InterPro" id="IPR036188">
    <property type="entry name" value="FAD/NAD-bd_sf"/>
</dbReference>
<evidence type="ECO:0000259" key="2">
    <source>
        <dbReference type="Pfam" id="PF01494"/>
    </source>
</evidence>
<gene>
    <name evidence="3" type="ORF">FHR34_001633</name>
</gene>
<comment type="caution">
    <text evidence="3">The sequence shown here is derived from an EMBL/GenBank/DDBJ whole genome shotgun (WGS) entry which is preliminary data.</text>
</comment>
<accession>A0A7W7QZW3</accession>
<dbReference type="InterPro" id="IPR002938">
    <property type="entry name" value="FAD-bd"/>
</dbReference>
<dbReference type="GO" id="GO:0016491">
    <property type="term" value="F:oxidoreductase activity"/>
    <property type="evidence" value="ECO:0007669"/>
    <property type="project" value="UniProtKB-KW"/>
</dbReference>
<dbReference type="AlphaFoldDB" id="A0A7W7QZW3"/>
<dbReference type="InterPro" id="IPR050631">
    <property type="entry name" value="PheA/TfdB_FAD_monoxygenase"/>
</dbReference>
<dbReference type="Proteomes" id="UP000540506">
    <property type="component" value="Unassembled WGS sequence"/>
</dbReference>
<keyword evidence="1" id="KW-0560">Oxidoreductase</keyword>
<evidence type="ECO:0000313" key="4">
    <source>
        <dbReference type="Proteomes" id="UP000540506"/>
    </source>
</evidence>
<dbReference type="GO" id="GO:0071949">
    <property type="term" value="F:FAD binding"/>
    <property type="evidence" value="ECO:0007669"/>
    <property type="project" value="InterPro"/>
</dbReference>
<dbReference type="RefSeq" id="WP_184934780.1">
    <property type="nucleotide sequence ID" value="NZ_JACHJV010000001.1"/>
</dbReference>
<feature type="domain" description="FAD-binding" evidence="2">
    <location>
        <begin position="2"/>
        <end position="345"/>
    </location>
</feature>
<evidence type="ECO:0000256" key="1">
    <source>
        <dbReference type="ARBA" id="ARBA00023002"/>
    </source>
</evidence>
<reference evidence="3 4" key="1">
    <citation type="submission" date="2020-08" db="EMBL/GenBank/DDBJ databases">
        <title>Sequencing the genomes of 1000 actinobacteria strains.</title>
        <authorList>
            <person name="Klenk H.-P."/>
        </authorList>
    </citation>
    <scope>NUCLEOTIDE SEQUENCE [LARGE SCALE GENOMIC DNA]</scope>
    <source>
        <strain evidence="3 4">DSM 41654</strain>
    </source>
</reference>
<keyword evidence="4" id="KW-1185">Reference proteome</keyword>
<name>A0A7W7QZW3_KITKI</name>
<dbReference type="PANTHER" id="PTHR43476">
    <property type="entry name" value="3-(3-HYDROXY-PHENYL)PROPIONATE/3-HYDROXYCINNAMIC ACID HYDROXYLASE"/>
    <property type="match status" value="1"/>
</dbReference>
<dbReference type="Gene3D" id="3.50.50.60">
    <property type="entry name" value="FAD/NAD(P)-binding domain"/>
    <property type="match status" value="2"/>
</dbReference>
<dbReference type="PRINTS" id="PR00420">
    <property type="entry name" value="RNGMNOXGNASE"/>
</dbReference>